<protein>
    <recommendedName>
        <fullName evidence="4">FAD/NAD(P)-binding domain-containing protein</fullName>
    </recommendedName>
</protein>
<dbReference type="PANTHER" id="PTHR43539">
    <property type="entry name" value="FLAVIN-BINDING MONOOXYGENASE-LIKE PROTEIN (AFU_ORTHOLOGUE AFUA_4G09220)"/>
    <property type="match status" value="1"/>
</dbReference>
<keyword evidence="1" id="KW-0560">Oxidoreductase</keyword>
<comment type="caution">
    <text evidence="2">The sequence shown here is derived from an EMBL/GenBank/DDBJ whole genome shotgun (WGS) entry which is preliminary data.</text>
</comment>
<reference evidence="2" key="1">
    <citation type="journal article" date="2023" name="PhytoFront">
        <title>Draft Genome Resources of Seven Strains of Tilletia horrida, Causal Agent of Kernel Smut of Rice.</title>
        <authorList>
            <person name="Khanal S."/>
            <person name="Antony Babu S."/>
            <person name="Zhou X.G."/>
        </authorList>
    </citation>
    <scope>NUCLEOTIDE SEQUENCE</scope>
    <source>
        <strain evidence="2">TX3</strain>
    </source>
</reference>
<dbReference type="AlphaFoldDB" id="A0AAN6GDD5"/>
<gene>
    <name evidence="2" type="ORF">OC842_002389</name>
</gene>
<evidence type="ECO:0000313" key="2">
    <source>
        <dbReference type="EMBL" id="KAK0535223.1"/>
    </source>
</evidence>
<dbReference type="SUPFAM" id="SSF51905">
    <property type="entry name" value="FAD/NAD(P)-binding domain"/>
    <property type="match status" value="1"/>
</dbReference>
<dbReference type="Proteomes" id="UP001176521">
    <property type="component" value="Unassembled WGS sequence"/>
</dbReference>
<dbReference type="InterPro" id="IPR050982">
    <property type="entry name" value="Auxin_biosynth/cation_transpt"/>
</dbReference>
<dbReference type="EMBL" id="JAPDMQ010000100">
    <property type="protein sequence ID" value="KAK0535223.1"/>
    <property type="molecule type" value="Genomic_DNA"/>
</dbReference>
<dbReference type="InterPro" id="IPR036188">
    <property type="entry name" value="FAD/NAD-bd_sf"/>
</dbReference>
<name>A0AAN6GDD5_9BASI</name>
<dbReference type="PANTHER" id="PTHR43539:SF68">
    <property type="entry name" value="FLAVIN-BINDING MONOOXYGENASE-LIKE PROTEIN (AFU_ORTHOLOGUE AFUA_4G09220)"/>
    <property type="match status" value="1"/>
</dbReference>
<evidence type="ECO:0008006" key="4">
    <source>
        <dbReference type="Google" id="ProtNLM"/>
    </source>
</evidence>
<dbReference type="Pfam" id="PF13738">
    <property type="entry name" value="Pyr_redox_3"/>
    <property type="match status" value="1"/>
</dbReference>
<dbReference type="GO" id="GO:0004497">
    <property type="term" value="F:monooxygenase activity"/>
    <property type="evidence" value="ECO:0007669"/>
    <property type="project" value="TreeGrafter"/>
</dbReference>
<keyword evidence="3" id="KW-1185">Reference proteome</keyword>
<evidence type="ECO:0000313" key="3">
    <source>
        <dbReference type="Proteomes" id="UP001176521"/>
    </source>
</evidence>
<evidence type="ECO:0000256" key="1">
    <source>
        <dbReference type="ARBA" id="ARBA00023002"/>
    </source>
</evidence>
<dbReference type="Gene3D" id="3.50.50.60">
    <property type="entry name" value="FAD/NAD(P)-binding domain"/>
    <property type="match status" value="1"/>
</dbReference>
<proteinExistence type="predicted"/>
<dbReference type="GO" id="GO:0050660">
    <property type="term" value="F:flavin adenine dinucleotide binding"/>
    <property type="evidence" value="ECO:0007669"/>
    <property type="project" value="TreeGrafter"/>
</dbReference>
<sequence>MSSADPSFPSRADAVVIAQTFGNAFQDAIPDVDKTIALIQPGGFWRDLLALQWDHRTLQGHDGLRAFLSENSKLGTKDKPAIFNVQIEDGRDAVSAGFAPDGSPSGCITAIFAFETQVGRGRGVFRLTADLQELDVKDPKTTASAWKALTVCTCLEELKGHEEPLAPERRPNGIVHKPLKHRSTWLERRQREVEFEDEQPTVVIVGGAQAGLALAARLKMLGVTTLVLEQHARIGDSWRKRFRQLTLHDVVTYNHMPLIPFPAFWPRYSPKDKFADFLESYASMLELNVWTGTSLVETMYDKGKAHWTLRVQRSNGQERVLTPTILVQATGHSGEPNVPRFKGEDQFKGKIMHSSQFVSGAEFEGKDAVVVGAGNSGHDIAQDFWESDVASITLVQRSSTCVLSIGSISDVLFSTLYAEDRRDRPCPSTEDCDMITHSNPAALQQGMLAYGTKMVAEYDRELLGGLRKVGFKLDFGPNGAGFVAKYSERGGGYYIDVGASSLIASGEIKLKSGQNVSHFTEDALVLDDGSELKADVVLLATGYLNMRTTTRRIFGDYLADHTKDVWTQDEEGEVRTMWRESGHPGFYFMGGALGMCRFMSKRLALRIKAKLLGLA</sequence>
<organism evidence="2 3">
    <name type="scientific">Tilletia horrida</name>
    <dbReference type="NCBI Taxonomy" id="155126"/>
    <lineage>
        <taxon>Eukaryota</taxon>
        <taxon>Fungi</taxon>
        <taxon>Dikarya</taxon>
        <taxon>Basidiomycota</taxon>
        <taxon>Ustilaginomycotina</taxon>
        <taxon>Exobasidiomycetes</taxon>
        <taxon>Tilletiales</taxon>
        <taxon>Tilletiaceae</taxon>
        <taxon>Tilletia</taxon>
    </lineage>
</organism>
<accession>A0AAN6GDD5</accession>